<keyword evidence="2" id="KW-1185">Reference proteome</keyword>
<reference evidence="1 2" key="1">
    <citation type="submission" date="2024-03" db="EMBL/GenBank/DDBJ databases">
        <title>Human intestinal bacterial collection.</title>
        <authorList>
            <person name="Pauvert C."/>
            <person name="Hitch T.C.A."/>
            <person name="Clavel T."/>
        </authorList>
    </citation>
    <scope>NUCLEOTIDE SEQUENCE [LARGE SCALE GENOMIC DNA]</scope>
    <source>
        <strain evidence="1 2">CLA-AP-H27</strain>
    </source>
</reference>
<protein>
    <submittedName>
        <fullName evidence="1">DUF2397 family protein</fullName>
    </submittedName>
</protein>
<dbReference type="EMBL" id="JBBMFJ010000013">
    <property type="protein sequence ID" value="MEQ2563064.1"/>
    <property type="molecule type" value="Genomic_DNA"/>
</dbReference>
<accession>A0ABV1HL77</accession>
<dbReference type="InterPro" id="IPR013493">
    <property type="entry name" value="CHP02677"/>
</dbReference>
<dbReference type="Proteomes" id="UP001437460">
    <property type="component" value="Unassembled WGS sequence"/>
</dbReference>
<dbReference type="RefSeq" id="WP_349229272.1">
    <property type="nucleotide sequence ID" value="NZ_JBBMFJ010000013.1"/>
</dbReference>
<evidence type="ECO:0000313" key="1">
    <source>
        <dbReference type="EMBL" id="MEQ2563064.1"/>
    </source>
</evidence>
<evidence type="ECO:0000313" key="2">
    <source>
        <dbReference type="Proteomes" id="UP001437460"/>
    </source>
</evidence>
<proteinExistence type="predicted"/>
<gene>
    <name evidence="1" type="ORF">WMO41_07785</name>
</gene>
<name>A0ABV1HL77_9FIRM</name>
<comment type="caution">
    <text evidence="1">The sequence shown here is derived from an EMBL/GenBank/DDBJ whole genome shotgun (WGS) entry which is preliminary data.</text>
</comment>
<dbReference type="Pfam" id="PF09660">
    <property type="entry name" value="DUF2397"/>
    <property type="match status" value="1"/>
</dbReference>
<sequence length="176" mass="21315">MIESRYLSAENADRYRSIMRLFYLHYEKMRYWLYQEEIFEELKAEPYFFDYTMEQCRQDLNALVGWKNLSTLQDTRNVKSIEAFKNKNFRYQMTEYSVEIERMVTRLENLFVERALADSRFAALSWDEILCAYFGGPLIGKKEQREKEVLWTEEAAILFGYGMESADFVSCRYFER</sequence>
<organism evidence="1 2">
    <name type="scientific">Ventrimonas faecis</name>
    <dbReference type="NCBI Taxonomy" id="3133170"/>
    <lineage>
        <taxon>Bacteria</taxon>
        <taxon>Bacillati</taxon>
        <taxon>Bacillota</taxon>
        <taxon>Clostridia</taxon>
        <taxon>Lachnospirales</taxon>
        <taxon>Lachnospiraceae</taxon>
        <taxon>Ventrimonas</taxon>
    </lineage>
</organism>